<accession>A0A3B0WMP7</accession>
<dbReference type="AlphaFoldDB" id="A0A3B0WMP7"/>
<dbReference type="Pfam" id="PF05096">
    <property type="entry name" value="Glu_cyclase_2"/>
    <property type="match status" value="1"/>
</dbReference>
<evidence type="ECO:0000313" key="1">
    <source>
        <dbReference type="EMBL" id="VAW53820.1"/>
    </source>
</evidence>
<dbReference type="InterPro" id="IPR007788">
    <property type="entry name" value="QCT"/>
</dbReference>
<dbReference type="SUPFAM" id="SSF50969">
    <property type="entry name" value="YVTN repeat-like/Quinoprotein amine dehydrogenase"/>
    <property type="match status" value="1"/>
</dbReference>
<dbReference type="EMBL" id="UOFF01000043">
    <property type="protein sequence ID" value="VAW53820.1"/>
    <property type="molecule type" value="Genomic_DNA"/>
</dbReference>
<gene>
    <name evidence="1" type="ORF">MNBD_GAMMA07-89</name>
</gene>
<dbReference type="InterPro" id="IPR011044">
    <property type="entry name" value="Quino_amine_DH_bsu"/>
</dbReference>
<name>A0A3B0WMP7_9ZZZZ</name>
<protein>
    <recommendedName>
        <fullName evidence="2">Glutamine cyclotransferase</fullName>
    </recommendedName>
</protein>
<reference evidence="1" key="1">
    <citation type="submission" date="2018-06" db="EMBL/GenBank/DDBJ databases">
        <authorList>
            <person name="Zhirakovskaya E."/>
        </authorList>
    </citation>
    <scope>NUCLEOTIDE SEQUENCE</scope>
</reference>
<evidence type="ECO:0008006" key="2">
    <source>
        <dbReference type="Google" id="ProtNLM"/>
    </source>
</evidence>
<proteinExistence type="predicted"/>
<organism evidence="1">
    <name type="scientific">hydrothermal vent metagenome</name>
    <dbReference type="NCBI Taxonomy" id="652676"/>
    <lineage>
        <taxon>unclassified sequences</taxon>
        <taxon>metagenomes</taxon>
        <taxon>ecological metagenomes</taxon>
    </lineage>
</organism>
<dbReference type="PANTHER" id="PTHR31270">
    <property type="entry name" value="GLUTAMINYL-PEPTIDE CYCLOTRANSFERASE"/>
    <property type="match status" value="1"/>
</dbReference>
<sequence length="366" mass="41542">MQVLEKIKIIRRFEFQKALLFFLCYAGLFFILVVQDVKPAVANSDNKDQRYGSPQSAANSSIKLGYNEGAQEIGVSSSACDISSIQLLQFEYNYLDDKDLSFAESYASYKQSIELTNKLTAKHQAIKQIDFEILATSPHDINAYTQGLVYFQNALYESTGGIGRSELRQLNIKTGKVIHVKKIMDHYFAEGLTRVGQHLIQLSLKKNIAHIYTLKNFELIHKFQFKGDGWGLVEKDNELLISNGSAKLQRVSTKNYTMIKEENVTVKGVALKGINEMEMVEGWLFANILPTNCIAIIDPVNYQVVAWLNLEKIYPESERLNSFSVLNGMAYNKAEKILMVTGKYWPQVFHLKLNNLTLNKEKNGVL</sequence>
<dbReference type="PANTHER" id="PTHR31270:SF1">
    <property type="entry name" value="GLUTAMINYL-PEPTIDE CYCLOTRANSFERASE"/>
    <property type="match status" value="1"/>
</dbReference>
<dbReference type="GO" id="GO:0016603">
    <property type="term" value="F:glutaminyl-peptide cyclotransferase activity"/>
    <property type="evidence" value="ECO:0007669"/>
    <property type="project" value="InterPro"/>
</dbReference>